<keyword evidence="4" id="KW-1185">Reference proteome</keyword>
<evidence type="ECO:0000313" key="4">
    <source>
        <dbReference type="Proteomes" id="UP000475214"/>
    </source>
</evidence>
<sequence>MQARSTADRAARAALSAVVEPANRKVVARVYATGAEATWRAISRRDPHLDTDGVLARRAEGVDGAALLQHAAGLGIRFVCPSDAEWPAGFATMPDTLDAGTDSVPPPFGLWVRGNGSLAACEPRAIAVVGSRAASPYGRHVAGDIAADLAARGWIVVSGAAYGIDAAAHRGCLAMGGVTVAVLACGLDMDYPRSHSELLARIAQDGVVVSELAPGMQPMRSRFIARNRLIAALTSGTVVVEAARRSGALSTAHWAVKLGREVMAVPGPVTSEQSSGCHEWIRNRGAVLVTDADEVADTAGRLGPDAAPLAVGEERPLDRYSPDVRHVYERMPARAVTTVPDLARESGYPPPFVEQSLRELAAGGLVLAVLDGWVRVPGAA</sequence>
<dbReference type="PANTHER" id="PTHR43022">
    <property type="entry name" value="PROTEIN SMF"/>
    <property type="match status" value="1"/>
</dbReference>
<comment type="similarity">
    <text evidence="1">Belongs to the DprA/Smf family.</text>
</comment>
<feature type="domain" description="Smf/DprA SLOG" evidence="2">
    <location>
        <begin position="78"/>
        <end position="297"/>
    </location>
</feature>
<dbReference type="Gene3D" id="3.40.50.450">
    <property type="match status" value="1"/>
</dbReference>
<dbReference type="SUPFAM" id="SSF102405">
    <property type="entry name" value="MCP/YpsA-like"/>
    <property type="match status" value="1"/>
</dbReference>
<dbReference type="AlphaFoldDB" id="A0A6L9SF00"/>
<dbReference type="GO" id="GO:0009294">
    <property type="term" value="P:DNA-mediated transformation"/>
    <property type="evidence" value="ECO:0007669"/>
    <property type="project" value="InterPro"/>
</dbReference>
<organism evidence="3 4">
    <name type="scientific">Phytoactinopolyspora halotolerans</name>
    <dbReference type="NCBI Taxonomy" id="1981512"/>
    <lineage>
        <taxon>Bacteria</taxon>
        <taxon>Bacillati</taxon>
        <taxon>Actinomycetota</taxon>
        <taxon>Actinomycetes</taxon>
        <taxon>Jiangellales</taxon>
        <taxon>Jiangellaceae</taxon>
        <taxon>Phytoactinopolyspora</taxon>
    </lineage>
</organism>
<protein>
    <submittedName>
        <fullName evidence="3">DNA-protecting protein DprA</fullName>
    </submittedName>
</protein>
<name>A0A6L9SF00_9ACTN</name>
<proteinExistence type="inferred from homology"/>
<dbReference type="Pfam" id="PF02481">
    <property type="entry name" value="DNA_processg_A"/>
    <property type="match status" value="1"/>
</dbReference>
<comment type="caution">
    <text evidence="3">The sequence shown here is derived from an EMBL/GenBank/DDBJ whole genome shotgun (WGS) entry which is preliminary data.</text>
</comment>
<dbReference type="InterPro" id="IPR003488">
    <property type="entry name" value="DprA"/>
</dbReference>
<dbReference type="EMBL" id="JAAGOA010000024">
    <property type="protein sequence ID" value="NEE03663.1"/>
    <property type="molecule type" value="Genomic_DNA"/>
</dbReference>
<gene>
    <name evidence="3" type="primary">dprA</name>
    <name evidence="3" type="ORF">G1H10_26190</name>
</gene>
<evidence type="ECO:0000313" key="3">
    <source>
        <dbReference type="EMBL" id="NEE03663.1"/>
    </source>
</evidence>
<reference evidence="3 4" key="1">
    <citation type="submission" date="2020-02" db="EMBL/GenBank/DDBJ databases">
        <authorList>
            <person name="Li X.-J."/>
            <person name="Han X.-M."/>
        </authorList>
    </citation>
    <scope>NUCLEOTIDE SEQUENCE [LARGE SCALE GENOMIC DNA]</scope>
    <source>
        <strain evidence="3 4">CCTCC AB 2017055</strain>
    </source>
</reference>
<evidence type="ECO:0000256" key="1">
    <source>
        <dbReference type="ARBA" id="ARBA00006525"/>
    </source>
</evidence>
<dbReference type="NCBIfam" id="TIGR00732">
    <property type="entry name" value="dprA"/>
    <property type="match status" value="1"/>
</dbReference>
<dbReference type="InterPro" id="IPR057666">
    <property type="entry name" value="DrpA_SLOG"/>
</dbReference>
<dbReference type="PANTHER" id="PTHR43022:SF1">
    <property type="entry name" value="PROTEIN SMF"/>
    <property type="match status" value="1"/>
</dbReference>
<accession>A0A6L9SF00</accession>
<dbReference type="Proteomes" id="UP000475214">
    <property type="component" value="Unassembled WGS sequence"/>
</dbReference>
<evidence type="ECO:0000259" key="2">
    <source>
        <dbReference type="Pfam" id="PF02481"/>
    </source>
</evidence>